<dbReference type="EMBL" id="BJYY01000013">
    <property type="protein sequence ID" value="GEO34046.1"/>
    <property type="molecule type" value="Genomic_DNA"/>
</dbReference>
<accession>A0A512DC65</accession>
<evidence type="ECO:0000259" key="2">
    <source>
        <dbReference type="PROSITE" id="PS50975"/>
    </source>
</evidence>
<gene>
    <name evidence="3" type="ORF">CAE01nite_17710</name>
</gene>
<dbReference type="PANTHER" id="PTHR39217:SF1">
    <property type="entry name" value="GLUTATHIONE SYNTHETASE"/>
    <property type="match status" value="1"/>
</dbReference>
<evidence type="ECO:0000313" key="4">
    <source>
        <dbReference type="Proteomes" id="UP000321181"/>
    </source>
</evidence>
<dbReference type="PANTHER" id="PTHR39217">
    <property type="match status" value="1"/>
</dbReference>
<dbReference type="AlphaFoldDB" id="A0A512DC65"/>
<organism evidence="3 4">
    <name type="scientific">Cellulomonas aerilata</name>
    <dbReference type="NCBI Taxonomy" id="515326"/>
    <lineage>
        <taxon>Bacteria</taxon>
        <taxon>Bacillati</taxon>
        <taxon>Actinomycetota</taxon>
        <taxon>Actinomycetes</taxon>
        <taxon>Micrococcales</taxon>
        <taxon>Cellulomonadaceae</taxon>
        <taxon>Cellulomonas</taxon>
    </lineage>
</organism>
<dbReference type="InterPro" id="IPR053191">
    <property type="entry name" value="DcsG_Biosynth_Enzyme"/>
</dbReference>
<proteinExistence type="predicted"/>
<keyword evidence="4" id="KW-1185">Reference proteome</keyword>
<protein>
    <submittedName>
        <fullName evidence="3">ATP-grasp domain-containing protein</fullName>
    </submittedName>
</protein>
<dbReference type="OrthoDB" id="3373978at2"/>
<name>A0A512DC65_9CELL</name>
<evidence type="ECO:0000313" key="3">
    <source>
        <dbReference type="EMBL" id="GEO34046.1"/>
    </source>
</evidence>
<keyword evidence="1" id="KW-0547">Nucleotide-binding</keyword>
<comment type="caution">
    <text evidence="3">The sequence shown here is derived from an EMBL/GenBank/DDBJ whole genome shotgun (WGS) entry which is preliminary data.</text>
</comment>
<reference evidence="3 4" key="1">
    <citation type="submission" date="2019-07" db="EMBL/GenBank/DDBJ databases">
        <title>Whole genome shotgun sequence of Cellulomonas aerilata NBRC 106308.</title>
        <authorList>
            <person name="Hosoyama A."/>
            <person name="Uohara A."/>
            <person name="Ohji S."/>
            <person name="Ichikawa N."/>
        </authorList>
    </citation>
    <scope>NUCLEOTIDE SEQUENCE [LARGE SCALE GENOMIC DNA]</scope>
    <source>
        <strain evidence="3 4">NBRC 106308</strain>
    </source>
</reference>
<dbReference type="GO" id="GO:0005524">
    <property type="term" value="F:ATP binding"/>
    <property type="evidence" value="ECO:0007669"/>
    <property type="project" value="UniProtKB-UniRule"/>
</dbReference>
<dbReference type="SUPFAM" id="SSF56059">
    <property type="entry name" value="Glutathione synthetase ATP-binding domain-like"/>
    <property type="match status" value="1"/>
</dbReference>
<sequence>MTSPRIALATCSTFPDLESDDAPLLPALAQRGVDAVAAVWDDADVDWSGFDLVVVRDTWDYSPRREEFLTWARSLRAVANPASVLEWNTDKGYLRDLEAAGLPTVPTIWLDPARNLTSRAVHTRFPAMGDFVVKPTVSAGAKDTGRYNANEAQQRGLAIVHARDLLRAGRHVMVQPYLSRVDTAGETALVYVDGEFSHAVRKGPLLEGPYRGVEGLFKPEQMAAREASEAERAVADRVVAALPGIVPGAGEGALLYTRVDLLQGPDGAPLILEVELTEPSLFLSLADGALDRFADAITRRVAA</sequence>
<dbReference type="GO" id="GO:0046872">
    <property type="term" value="F:metal ion binding"/>
    <property type="evidence" value="ECO:0007669"/>
    <property type="project" value="InterPro"/>
</dbReference>
<feature type="domain" description="ATP-grasp" evidence="2">
    <location>
        <begin position="94"/>
        <end position="302"/>
    </location>
</feature>
<dbReference type="InterPro" id="IPR011761">
    <property type="entry name" value="ATP-grasp"/>
</dbReference>
<dbReference type="PROSITE" id="PS50975">
    <property type="entry name" value="ATP_GRASP"/>
    <property type="match status" value="1"/>
</dbReference>
<keyword evidence="1" id="KW-0067">ATP-binding</keyword>
<dbReference type="RefSeq" id="WP_146902982.1">
    <property type="nucleotide sequence ID" value="NZ_BAAARM010000003.1"/>
</dbReference>
<dbReference type="Proteomes" id="UP000321181">
    <property type="component" value="Unassembled WGS sequence"/>
</dbReference>
<evidence type="ECO:0000256" key="1">
    <source>
        <dbReference type="PROSITE-ProRule" id="PRU00409"/>
    </source>
</evidence>